<evidence type="ECO:0000313" key="1">
    <source>
        <dbReference type="EMBL" id="SHN50915.1"/>
    </source>
</evidence>
<dbReference type="Gene3D" id="1.10.8.930">
    <property type="entry name" value="Protein of unknown function DUF1465"/>
    <property type="match status" value="1"/>
</dbReference>
<gene>
    <name evidence="1" type="ORF">SAMN02745193_00564</name>
</gene>
<dbReference type="InterPro" id="IPR038301">
    <property type="entry name" value="AraC-like_sf"/>
</dbReference>
<name>A0A1M7RXE2_9SPHN</name>
<dbReference type="Pfam" id="PF07323">
    <property type="entry name" value="DUF1465"/>
    <property type="match status" value="1"/>
</dbReference>
<sequence length="171" mass="19170">MRVASAARAAYRSGHMARTTNLSRPIIEALYTEALVLADEVRAVFAAGTREPQIGEDASMRLALSTEGLKTTTRMMHVLAWLLNQRALFSGDLSENQVRLHGALPPDRGSDEAQLALLEPETRELIAETERLHQRIARLDEAWRQHFDMASPARAFQERIGRELGRLRDIG</sequence>
<organism evidence="1 2">
    <name type="scientific">Erythrobacter sanguineus</name>
    <dbReference type="NCBI Taxonomy" id="198312"/>
    <lineage>
        <taxon>Bacteria</taxon>
        <taxon>Pseudomonadati</taxon>
        <taxon>Pseudomonadota</taxon>
        <taxon>Alphaproteobacteria</taxon>
        <taxon>Sphingomonadales</taxon>
        <taxon>Erythrobacteraceae</taxon>
        <taxon>Erythrobacter/Porphyrobacter group</taxon>
        <taxon>Erythrobacter</taxon>
    </lineage>
</organism>
<keyword evidence="2" id="KW-1185">Reference proteome</keyword>
<evidence type="ECO:0000313" key="2">
    <source>
        <dbReference type="Proteomes" id="UP000184391"/>
    </source>
</evidence>
<dbReference type="AlphaFoldDB" id="A0A1M7RXE2"/>
<accession>A0A1M7RXE2</accession>
<dbReference type="InterPro" id="IPR010848">
    <property type="entry name" value="DUF1465"/>
</dbReference>
<dbReference type="STRING" id="198312.SAMN02745193_00564"/>
<reference evidence="2" key="1">
    <citation type="submission" date="2016-12" db="EMBL/GenBank/DDBJ databases">
        <authorList>
            <person name="Varghese N."/>
            <person name="Submissions S."/>
        </authorList>
    </citation>
    <scope>NUCLEOTIDE SEQUENCE [LARGE SCALE GENOMIC DNA]</scope>
    <source>
        <strain evidence="2">DSM 11032</strain>
    </source>
</reference>
<protein>
    <submittedName>
        <fullName evidence="1">Regulator of CtrA degradation</fullName>
    </submittedName>
</protein>
<proteinExistence type="predicted"/>
<dbReference type="EMBL" id="FRDF01000003">
    <property type="protein sequence ID" value="SHN50915.1"/>
    <property type="molecule type" value="Genomic_DNA"/>
</dbReference>
<dbReference type="Proteomes" id="UP000184391">
    <property type="component" value="Unassembled WGS sequence"/>
</dbReference>